<dbReference type="SUPFAM" id="SSF53649">
    <property type="entry name" value="Alkaline phosphatase-like"/>
    <property type="match status" value="1"/>
</dbReference>
<dbReference type="PANTHER" id="PTHR31637:SF7">
    <property type="entry name" value="2,3-BISPHOSPHOGLYCERATE-INDEPENDENT PHOSPHOGLYCERATE MUTASE 1"/>
    <property type="match status" value="1"/>
</dbReference>
<feature type="binding site" evidence="15">
    <location>
        <position position="472"/>
    </location>
    <ligand>
        <name>Mn(2+)</name>
        <dbReference type="ChEBI" id="CHEBI:29035"/>
        <label>2</label>
    </ligand>
</feature>
<comment type="similarity">
    <text evidence="5">Belongs to the BPG-independent phosphoglycerate mutase family.</text>
</comment>
<feature type="binding site" evidence="15">
    <location>
        <position position="81"/>
    </location>
    <ligand>
        <name>Mn(2+)</name>
        <dbReference type="ChEBI" id="CHEBI:29035"/>
        <label>2</label>
    </ligand>
</feature>
<comment type="subunit">
    <text evidence="6">Monomer.</text>
</comment>
<evidence type="ECO:0000256" key="6">
    <source>
        <dbReference type="ARBA" id="ARBA00011245"/>
    </source>
</evidence>
<feature type="binding site" evidence="15">
    <location>
        <position position="434"/>
    </location>
    <ligand>
        <name>Mn(2+)</name>
        <dbReference type="ChEBI" id="CHEBI:29035"/>
        <label>1</label>
    </ligand>
</feature>
<dbReference type="PANTHER" id="PTHR31637">
    <property type="entry name" value="2,3-BISPHOSPHOGLYCERATE-INDEPENDENT PHOSPHOGLYCERATE MUTASE"/>
    <property type="match status" value="1"/>
</dbReference>
<dbReference type="GO" id="GO:0010118">
    <property type="term" value="P:stomatal movement"/>
    <property type="evidence" value="ECO:0007669"/>
    <property type="project" value="UniProtKB-ARBA"/>
</dbReference>
<feature type="binding site" evidence="14">
    <location>
        <position position="213"/>
    </location>
    <ligand>
        <name>substrate</name>
    </ligand>
</feature>
<dbReference type="InterPro" id="IPR006124">
    <property type="entry name" value="Metalloenzyme"/>
</dbReference>
<evidence type="ECO:0000256" key="15">
    <source>
        <dbReference type="PIRSR" id="PIRSR001492-3"/>
    </source>
</evidence>
<evidence type="ECO:0000256" key="3">
    <source>
        <dbReference type="ARBA" id="ARBA00004496"/>
    </source>
</evidence>
<reference evidence="18 19" key="1">
    <citation type="submission" date="2024-04" db="EMBL/GenBank/DDBJ databases">
        <title>The reference genome of an endangered Asteraceae, Deinandra increscens subsp. villosa, native to the Central Coast of California.</title>
        <authorList>
            <person name="Guilliams M."/>
            <person name="Hasenstab-Lehman K."/>
            <person name="Meyer R."/>
            <person name="Mcevoy S."/>
        </authorList>
    </citation>
    <scope>NUCLEOTIDE SEQUENCE [LARGE SCALE GENOMIC DNA]</scope>
    <source>
        <tissue evidence="18">Leaf</tissue>
    </source>
</reference>
<evidence type="ECO:0000256" key="7">
    <source>
        <dbReference type="ARBA" id="ARBA00012026"/>
    </source>
</evidence>
<gene>
    <name evidence="18" type="ORF">SSX86_011864</name>
</gene>
<proteinExistence type="inferred from homology"/>
<dbReference type="GO" id="GO:0004619">
    <property type="term" value="F:phosphoglycerate mutase activity"/>
    <property type="evidence" value="ECO:0007669"/>
    <property type="project" value="UniProtKB-EC"/>
</dbReference>
<evidence type="ECO:0000256" key="9">
    <source>
        <dbReference type="ARBA" id="ARBA00022723"/>
    </source>
</evidence>
<evidence type="ECO:0000256" key="13">
    <source>
        <dbReference type="PIRSR" id="PIRSR001492-1"/>
    </source>
</evidence>
<evidence type="ECO:0000256" key="8">
    <source>
        <dbReference type="ARBA" id="ARBA00022490"/>
    </source>
</evidence>
<dbReference type="GO" id="GO:0030145">
    <property type="term" value="F:manganese ion binding"/>
    <property type="evidence" value="ECO:0007669"/>
    <property type="project" value="InterPro"/>
</dbReference>
<name>A0AAP0GY80_9ASTR</name>
<dbReference type="InterPro" id="IPR011258">
    <property type="entry name" value="BPG-indep_PGM_N"/>
</dbReference>
<evidence type="ECO:0000256" key="10">
    <source>
        <dbReference type="ARBA" id="ARBA00023152"/>
    </source>
</evidence>
<dbReference type="Gene3D" id="3.40.720.10">
    <property type="entry name" value="Alkaline Phosphatase, subunit A"/>
    <property type="match status" value="1"/>
</dbReference>
<feature type="binding site" evidence="15">
    <location>
        <position position="430"/>
    </location>
    <ligand>
        <name>Mn(2+)</name>
        <dbReference type="ChEBI" id="CHEBI:29035"/>
        <label>1</label>
    </ligand>
</feature>
<keyword evidence="9 15" id="KW-0479">Metal-binding</keyword>
<dbReference type="GO" id="GO:0006096">
    <property type="term" value="P:glycolytic process"/>
    <property type="evidence" value="ECO:0007669"/>
    <property type="project" value="UniProtKB-KW"/>
</dbReference>
<dbReference type="InterPro" id="IPR017850">
    <property type="entry name" value="Alkaline_phosphatase_core_sf"/>
</dbReference>
<dbReference type="Pfam" id="PF01676">
    <property type="entry name" value="Metalloenzyme"/>
    <property type="match status" value="1"/>
</dbReference>
<evidence type="ECO:0000313" key="19">
    <source>
        <dbReference type="Proteomes" id="UP001408789"/>
    </source>
</evidence>
<dbReference type="PIRSF" id="PIRSF001492">
    <property type="entry name" value="IPGAM"/>
    <property type="match status" value="1"/>
</dbReference>
<dbReference type="GO" id="GO:0005737">
    <property type="term" value="C:cytoplasm"/>
    <property type="evidence" value="ECO:0007669"/>
    <property type="project" value="UniProtKB-SubCell"/>
</dbReference>
<feature type="binding site" evidence="15">
    <location>
        <position position="28"/>
    </location>
    <ligand>
        <name>Mn(2+)</name>
        <dbReference type="ChEBI" id="CHEBI:29035"/>
        <label>2</label>
    </ligand>
</feature>
<evidence type="ECO:0000256" key="4">
    <source>
        <dbReference type="ARBA" id="ARBA00004798"/>
    </source>
</evidence>
<dbReference type="SUPFAM" id="SSF64158">
    <property type="entry name" value="2,3-Bisphosphoglycerate-independent phosphoglycerate mutase, substrate-binding domain"/>
    <property type="match status" value="1"/>
</dbReference>
<comment type="cofactor">
    <cofactor evidence="2">
        <name>Mn(2+)</name>
        <dbReference type="ChEBI" id="CHEBI:29035"/>
    </cofactor>
</comment>
<evidence type="ECO:0000256" key="11">
    <source>
        <dbReference type="ARBA" id="ARBA00023211"/>
    </source>
</evidence>
<dbReference type="AlphaFoldDB" id="A0AAP0GY80"/>
<feature type="active site" description="Phosphoserine intermediate" evidence="13">
    <location>
        <position position="81"/>
    </location>
</feature>
<feature type="binding site" evidence="14">
    <location>
        <begin position="286"/>
        <end position="289"/>
    </location>
    <ligand>
        <name>substrate</name>
    </ligand>
</feature>
<dbReference type="Proteomes" id="UP001408789">
    <property type="component" value="Unassembled WGS sequence"/>
</dbReference>
<evidence type="ECO:0000259" key="16">
    <source>
        <dbReference type="Pfam" id="PF01676"/>
    </source>
</evidence>
<keyword evidence="11 15" id="KW-0464">Manganese</keyword>
<feature type="domain" description="Metalloenzyme" evidence="16">
    <location>
        <begin position="22"/>
        <end position="542"/>
    </location>
</feature>
<keyword evidence="12" id="KW-0413">Isomerase</keyword>
<organism evidence="18 19">
    <name type="scientific">Deinandra increscens subsp. villosa</name>
    <dbReference type="NCBI Taxonomy" id="3103831"/>
    <lineage>
        <taxon>Eukaryota</taxon>
        <taxon>Viridiplantae</taxon>
        <taxon>Streptophyta</taxon>
        <taxon>Embryophyta</taxon>
        <taxon>Tracheophyta</taxon>
        <taxon>Spermatophyta</taxon>
        <taxon>Magnoliopsida</taxon>
        <taxon>eudicotyledons</taxon>
        <taxon>Gunneridae</taxon>
        <taxon>Pentapetalae</taxon>
        <taxon>asterids</taxon>
        <taxon>campanulids</taxon>
        <taxon>Asterales</taxon>
        <taxon>Asteraceae</taxon>
        <taxon>Asteroideae</taxon>
        <taxon>Heliantheae alliance</taxon>
        <taxon>Madieae</taxon>
        <taxon>Madiinae</taxon>
        <taxon>Deinandra</taxon>
    </lineage>
</organism>
<dbReference type="NCBIfam" id="TIGR01307">
    <property type="entry name" value="pgm_bpd_ind"/>
    <property type="match status" value="1"/>
</dbReference>
<keyword evidence="19" id="KW-1185">Reference proteome</keyword>
<protein>
    <recommendedName>
        <fullName evidence="7">phosphoglycerate mutase (2,3-diphosphoglycerate-independent)</fullName>
        <ecNumber evidence="7">5.4.2.12</ecNumber>
    </recommendedName>
</protein>
<comment type="catalytic activity">
    <reaction evidence="1">
        <text>(2R)-2-phosphoglycerate = (2R)-3-phosphoglycerate</text>
        <dbReference type="Rhea" id="RHEA:15901"/>
        <dbReference type="ChEBI" id="CHEBI:58272"/>
        <dbReference type="ChEBI" id="CHEBI:58289"/>
        <dbReference type="EC" id="5.4.2.12"/>
    </reaction>
</comment>
<comment type="caution">
    <text evidence="18">The sequence shown here is derived from an EMBL/GenBank/DDBJ whole genome shotgun (WGS) entry which is preliminary data.</text>
</comment>
<feature type="binding site" evidence="14">
    <location>
        <position position="140"/>
    </location>
    <ligand>
        <name>substrate</name>
    </ligand>
</feature>
<feature type="binding site" evidence="15">
    <location>
        <position position="471"/>
    </location>
    <ligand>
        <name>Mn(2+)</name>
        <dbReference type="ChEBI" id="CHEBI:29035"/>
        <label>2</label>
    </ligand>
</feature>
<dbReference type="GO" id="GO:0010037">
    <property type="term" value="P:response to carbon dioxide"/>
    <property type="evidence" value="ECO:0007669"/>
    <property type="project" value="UniProtKB-ARBA"/>
</dbReference>
<feature type="domain" description="BPG-independent PGAM N-terminal" evidence="17">
    <location>
        <begin position="101"/>
        <end position="322"/>
    </location>
</feature>
<feature type="binding site" evidence="14">
    <location>
        <position position="361"/>
    </location>
    <ligand>
        <name>substrate</name>
    </ligand>
</feature>
<dbReference type="Pfam" id="PF06415">
    <property type="entry name" value="iPGM_N"/>
    <property type="match status" value="1"/>
</dbReference>
<dbReference type="InterPro" id="IPR005995">
    <property type="entry name" value="Pgm_bpd_ind"/>
</dbReference>
<dbReference type="EC" id="5.4.2.12" evidence="7"/>
<evidence type="ECO:0000256" key="2">
    <source>
        <dbReference type="ARBA" id="ARBA00001936"/>
    </source>
</evidence>
<dbReference type="InterPro" id="IPR036646">
    <property type="entry name" value="PGAM_B_sf"/>
</dbReference>
<evidence type="ECO:0000313" key="18">
    <source>
        <dbReference type="EMBL" id="KAK9067753.1"/>
    </source>
</evidence>
<comment type="subcellular location">
    <subcellularLocation>
        <location evidence="3">Cytoplasm</location>
    </subcellularLocation>
</comment>
<keyword evidence="10" id="KW-0324">Glycolysis</keyword>
<accession>A0AAP0GY80</accession>
<evidence type="ECO:0000256" key="12">
    <source>
        <dbReference type="ARBA" id="ARBA00023235"/>
    </source>
</evidence>
<sequence length="557" mass="60457">MGSTGFSWKLADHPTLPKGKLVAMIVLDGWGEASPDKFNCIHVAETPTMDSLKNGAPDKWRLVRAHGTAVGLPTEDDMGNSEVGHNALGAGRIFAQGAKLVDQALASGKIYEDEGFNYIKESFANNTLHLIGLMSDGGVHSRLDQLQLLLRGASQHGAKKIRVHVLTDGRDVLDGSSVGFAETLEAELSNLRGKGIDAQVASGGGRMYVTMDRYENDWEVVKRGWDAQVLGEAPHKFKNAVEAIKTLRQAPGANDQYLPPFVIVDESGKPVGPIVDGDAVVTFNFRADRMTMLAQALEYEKFDKFDRVRVPKIRYAGMLQYDGELKLPNHYLVSPPLIERTSGEYLVHNGVRTFACSETVKFGHVTFFWNGNRSGYFNSELEEYVEIPSDSGITFNVQPKMKALEIGEKTRDAILSGKFDQVRVNIPNGDMVGHTGDVEATVVACKAADEAVKMILDAVEQVGGIFVVTADHGNAEDMVKRNKKGEPLLKDGQVQILTSHTLQPVPIAIGGPGLSAGVKFRKDVPSGGLANVAATVMNLHGFVAPDDYETTLIEVVD</sequence>
<dbReference type="Gene3D" id="3.40.1450.10">
    <property type="entry name" value="BPG-independent phosphoglycerate mutase, domain B"/>
    <property type="match status" value="1"/>
</dbReference>
<feature type="binding site" evidence="15">
    <location>
        <position position="500"/>
    </location>
    <ligand>
        <name>Mn(2+)</name>
        <dbReference type="ChEBI" id="CHEBI:29035"/>
        <label>1</label>
    </ligand>
</feature>
<dbReference type="CDD" id="cd16010">
    <property type="entry name" value="iPGM"/>
    <property type="match status" value="1"/>
</dbReference>
<feature type="binding site" evidence="14">
    <location>
        <begin position="170"/>
        <end position="171"/>
    </location>
    <ligand>
        <name>substrate</name>
    </ligand>
</feature>
<comment type="pathway">
    <text evidence="4">Carbohydrate degradation; glycolysis; pyruvate from D-glyceraldehyde 3-phosphate: step 3/5.</text>
</comment>
<dbReference type="EMBL" id="JBCNJP010000014">
    <property type="protein sequence ID" value="KAK9067753.1"/>
    <property type="molecule type" value="Genomic_DNA"/>
</dbReference>
<dbReference type="GO" id="GO:0009637">
    <property type="term" value="P:response to blue light"/>
    <property type="evidence" value="ECO:0007669"/>
    <property type="project" value="UniProtKB-ARBA"/>
</dbReference>
<evidence type="ECO:0000259" key="17">
    <source>
        <dbReference type="Pfam" id="PF06415"/>
    </source>
</evidence>
<dbReference type="GO" id="GO:0006007">
    <property type="term" value="P:glucose catabolic process"/>
    <property type="evidence" value="ECO:0007669"/>
    <property type="project" value="InterPro"/>
</dbReference>
<evidence type="ECO:0000256" key="5">
    <source>
        <dbReference type="ARBA" id="ARBA00008819"/>
    </source>
</evidence>
<feature type="binding site" evidence="14">
    <location>
        <position position="206"/>
    </location>
    <ligand>
        <name>substrate</name>
    </ligand>
</feature>
<evidence type="ECO:0000256" key="1">
    <source>
        <dbReference type="ARBA" id="ARBA00000370"/>
    </source>
</evidence>
<keyword evidence="8" id="KW-0963">Cytoplasm</keyword>
<dbReference type="FunFam" id="3.40.1450.10:FF:000002">
    <property type="entry name" value="2,3-bisphosphoglycerate-independent phosphoglycerate mutase"/>
    <property type="match status" value="1"/>
</dbReference>
<evidence type="ECO:0000256" key="14">
    <source>
        <dbReference type="PIRSR" id="PIRSR001492-2"/>
    </source>
</evidence>